<reference evidence="2" key="1">
    <citation type="submission" date="2021-01" db="EMBL/GenBank/DDBJ databases">
        <authorList>
            <person name="Corre E."/>
            <person name="Pelletier E."/>
            <person name="Niang G."/>
            <person name="Scheremetjew M."/>
            <person name="Finn R."/>
            <person name="Kale V."/>
            <person name="Holt S."/>
            <person name="Cochrane G."/>
            <person name="Meng A."/>
            <person name="Brown T."/>
            <person name="Cohen L."/>
        </authorList>
    </citation>
    <scope>NUCLEOTIDE SEQUENCE</scope>
    <source>
        <strain evidence="2">CCAC1681</strain>
    </source>
</reference>
<organism evidence="2">
    <name type="scientific">Micromonas pusilla</name>
    <name type="common">Picoplanktonic green alga</name>
    <name type="synonym">Chromulina pusilla</name>
    <dbReference type="NCBI Taxonomy" id="38833"/>
    <lineage>
        <taxon>Eukaryota</taxon>
        <taxon>Viridiplantae</taxon>
        <taxon>Chlorophyta</taxon>
        <taxon>Mamiellophyceae</taxon>
        <taxon>Mamiellales</taxon>
        <taxon>Mamiellaceae</taxon>
        <taxon>Micromonas</taxon>
    </lineage>
</organism>
<proteinExistence type="predicted"/>
<feature type="compositionally biased region" description="Basic and acidic residues" evidence="1">
    <location>
        <begin position="108"/>
        <end position="124"/>
    </location>
</feature>
<gene>
    <name evidence="2" type="ORF">MSP1401_LOCUS12287</name>
</gene>
<feature type="region of interest" description="Disordered" evidence="1">
    <location>
        <begin position="141"/>
        <end position="160"/>
    </location>
</feature>
<dbReference type="EMBL" id="HBEN01014704">
    <property type="protein sequence ID" value="CAD8451597.1"/>
    <property type="molecule type" value="Transcribed_RNA"/>
</dbReference>
<dbReference type="AlphaFoldDB" id="A0A7S0DDJ7"/>
<sequence>MEAVDPGPWMEKILPTFTVSSQKKTCALCELWFSVENLTGMCSYKGVLSKKASFGDKHAEKKLRDPRMTASRLYSGVKLCTFCAQLVLPDEEELGSTRKSTPGKKGKGKDIKAGAGEEGHRPSDFLKSFLSPEARKKYEAVDAHAGADLESAEQTPAREP</sequence>
<evidence type="ECO:0000256" key="1">
    <source>
        <dbReference type="SAM" id="MobiDB-lite"/>
    </source>
</evidence>
<feature type="region of interest" description="Disordered" evidence="1">
    <location>
        <begin position="93"/>
        <end position="126"/>
    </location>
</feature>
<name>A0A7S0DDJ7_MICPS</name>
<evidence type="ECO:0000313" key="2">
    <source>
        <dbReference type="EMBL" id="CAD8451597.1"/>
    </source>
</evidence>
<protein>
    <submittedName>
        <fullName evidence="2">Uncharacterized protein</fullName>
    </submittedName>
</protein>
<accession>A0A7S0DDJ7</accession>